<accession>Q3A7V1</accession>
<reference evidence="1 2" key="2">
    <citation type="journal article" date="2012" name="BMC Genomics">
        <title>The genome of Pelobacter carbinolicus reveals surprising metabolic capabilities and physiological features.</title>
        <authorList>
            <person name="Aklujkar M."/>
            <person name="Haveman S.A."/>
            <person name="Didonato R.Jr."/>
            <person name="Chertkov O."/>
            <person name="Han C.S."/>
            <person name="Land M.L."/>
            <person name="Brown P."/>
            <person name="Lovley D.R."/>
        </authorList>
    </citation>
    <scope>NUCLEOTIDE SEQUENCE [LARGE SCALE GENOMIC DNA]</scope>
    <source>
        <strain evidence="2">DSM 2380 / NBRC 103641 / GraBd1</strain>
    </source>
</reference>
<dbReference type="RefSeq" id="WP_011339952.1">
    <property type="nucleotide sequence ID" value="NC_007498.2"/>
</dbReference>
<evidence type="ECO:0000313" key="1">
    <source>
        <dbReference type="EMBL" id="ABA87543.1"/>
    </source>
</evidence>
<dbReference type="AlphaFoldDB" id="Q3A7V1"/>
<dbReference type="OrthoDB" id="10001858at2"/>
<dbReference type="EMBL" id="CP000142">
    <property type="protein sequence ID" value="ABA87543.1"/>
    <property type="molecule type" value="Genomic_DNA"/>
</dbReference>
<dbReference type="Proteomes" id="UP000002534">
    <property type="component" value="Chromosome"/>
</dbReference>
<reference evidence="2" key="1">
    <citation type="submission" date="2005-10" db="EMBL/GenBank/DDBJ databases">
        <title>Complete sequence of Pelobacter carbinolicus DSM 2380.</title>
        <authorList>
            <person name="Copeland A."/>
            <person name="Lucas S."/>
            <person name="Lapidus A."/>
            <person name="Barry K."/>
            <person name="Detter J.C."/>
            <person name="Glavina T."/>
            <person name="Hammon N."/>
            <person name="Israni S."/>
            <person name="Pitluck S."/>
            <person name="Chertkov O."/>
            <person name="Schmutz J."/>
            <person name="Larimer F."/>
            <person name="Land M."/>
            <person name="Kyrpides N."/>
            <person name="Ivanova N."/>
            <person name="Richardson P."/>
        </authorList>
    </citation>
    <scope>NUCLEOTIDE SEQUENCE [LARGE SCALE GENOMIC DNA]</scope>
    <source>
        <strain evidence="2">DSM 2380 / NBRC 103641 / GraBd1</strain>
    </source>
</reference>
<dbReference type="KEGG" id="pca:Pcar_0282"/>
<sequence length="160" mass="18319">MQQRKFLVRLVRPVFEVAVVEVEAESEEMAEVVALSQSAVIEDKHWIGAFEPGSYSCEAQYVVSADEMEDDFIFSEIENERKYGLLKANLDSGEGRILLQPWMEKVDDLMSADLCMDWGNDLESLRQEGADNYFDKLRDLNAPKGVRSAKIIPFHRPEKE</sequence>
<name>Q3A7V1_SYNC1</name>
<dbReference type="STRING" id="338963.Pcar_0282"/>
<keyword evidence="2" id="KW-1185">Reference proteome</keyword>
<dbReference type="eggNOG" id="ENOG5033HU3">
    <property type="taxonomic scope" value="Bacteria"/>
</dbReference>
<organism evidence="1 2">
    <name type="scientific">Syntrophotalea carbinolica (strain DSM 2380 / NBRC 103641 / GraBd1)</name>
    <name type="common">Pelobacter carbinolicus</name>
    <dbReference type="NCBI Taxonomy" id="338963"/>
    <lineage>
        <taxon>Bacteria</taxon>
        <taxon>Pseudomonadati</taxon>
        <taxon>Thermodesulfobacteriota</taxon>
        <taxon>Desulfuromonadia</taxon>
        <taxon>Desulfuromonadales</taxon>
        <taxon>Syntrophotaleaceae</taxon>
        <taxon>Syntrophotalea</taxon>
    </lineage>
</organism>
<dbReference type="HOGENOM" id="CLU_1692976_0_0_7"/>
<evidence type="ECO:0000313" key="2">
    <source>
        <dbReference type="Proteomes" id="UP000002534"/>
    </source>
</evidence>
<proteinExistence type="predicted"/>
<gene>
    <name evidence="1" type="ordered locus">Pcar_0282</name>
</gene>
<protein>
    <submittedName>
        <fullName evidence="1">Uncharacterized protein</fullName>
    </submittedName>
</protein>